<sequence>MKNLFLLILCIFTFSSCSNDGEIFTSTSVSNESVDSKPVLKTMEFSYKGKFYSSEYYEEGDSVIILDYETQITYNKLGKNENKLVVVSDDNQITYFDNESEYLEFEKSKPQLRATDSRIYMRVVVRLYKNYDSFLTPTTSMLIELTYNFPRISSSDTTKDVDLALYPDLRVYGHNDNISLAKVSLTIGNMTPSCNYRGQAALHMWEHINYGGENISNYASTAWTDGQYGPMKPGEEKSISTDFKVKAYRKYNGDGFNDIISSLKIVLTYTNMNEATTREPTSGGRTNTENENSTSSETSRPTNSRG</sequence>
<protein>
    <submittedName>
        <fullName evidence="3">Uncharacterized protein</fullName>
    </submittedName>
</protein>
<dbReference type="Proteomes" id="UP000247973">
    <property type="component" value="Unassembled WGS sequence"/>
</dbReference>
<accession>A0A2V3PSM6</accession>
<organism evidence="3 4">
    <name type="scientific">Dysgonomonas alginatilytica</name>
    <dbReference type="NCBI Taxonomy" id="1605892"/>
    <lineage>
        <taxon>Bacteria</taxon>
        <taxon>Pseudomonadati</taxon>
        <taxon>Bacteroidota</taxon>
        <taxon>Bacteroidia</taxon>
        <taxon>Bacteroidales</taxon>
        <taxon>Dysgonomonadaceae</taxon>
        <taxon>Dysgonomonas</taxon>
    </lineage>
</organism>
<evidence type="ECO:0000256" key="2">
    <source>
        <dbReference type="SAM" id="SignalP"/>
    </source>
</evidence>
<feature type="compositionally biased region" description="Low complexity" evidence="1">
    <location>
        <begin position="285"/>
        <end position="306"/>
    </location>
</feature>
<comment type="caution">
    <text evidence="3">The sequence shown here is derived from an EMBL/GenBank/DDBJ whole genome shotgun (WGS) entry which is preliminary data.</text>
</comment>
<evidence type="ECO:0000256" key="1">
    <source>
        <dbReference type="SAM" id="MobiDB-lite"/>
    </source>
</evidence>
<dbReference type="OrthoDB" id="1098646at2"/>
<keyword evidence="4" id="KW-1185">Reference proteome</keyword>
<proteinExistence type="predicted"/>
<name>A0A2V3PSM6_9BACT</name>
<feature type="chain" id="PRO_5016000193" evidence="2">
    <location>
        <begin position="19"/>
        <end position="306"/>
    </location>
</feature>
<evidence type="ECO:0000313" key="3">
    <source>
        <dbReference type="EMBL" id="PXV68083.1"/>
    </source>
</evidence>
<dbReference type="PROSITE" id="PS51257">
    <property type="entry name" value="PROKAR_LIPOPROTEIN"/>
    <property type="match status" value="1"/>
</dbReference>
<reference evidence="3 4" key="1">
    <citation type="submission" date="2018-03" db="EMBL/GenBank/DDBJ databases">
        <title>Genomic Encyclopedia of Archaeal and Bacterial Type Strains, Phase II (KMG-II): from individual species to whole genera.</title>
        <authorList>
            <person name="Goeker M."/>
        </authorList>
    </citation>
    <scope>NUCLEOTIDE SEQUENCE [LARGE SCALE GENOMIC DNA]</scope>
    <source>
        <strain evidence="3 4">DSM 100214</strain>
    </source>
</reference>
<feature type="region of interest" description="Disordered" evidence="1">
    <location>
        <begin position="275"/>
        <end position="306"/>
    </location>
</feature>
<evidence type="ECO:0000313" key="4">
    <source>
        <dbReference type="Proteomes" id="UP000247973"/>
    </source>
</evidence>
<feature type="signal peptide" evidence="2">
    <location>
        <begin position="1"/>
        <end position="18"/>
    </location>
</feature>
<gene>
    <name evidence="3" type="ORF">CLV62_102114</name>
</gene>
<dbReference type="AlphaFoldDB" id="A0A2V3PSM6"/>
<keyword evidence="2" id="KW-0732">Signal</keyword>
<feature type="compositionally biased region" description="Polar residues" evidence="1">
    <location>
        <begin position="275"/>
        <end position="284"/>
    </location>
</feature>
<dbReference type="RefSeq" id="WP_146212691.1">
    <property type="nucleotide sequence ID" value="NZ_QICL01000002.1"/>
</dbReference>
<dbReference type="EMBL" id="QICL01000002">
    <property type="protein sequence ID" value="PXV68083.1"/>
    <property type="molecule type" value="Genomic_DNA"/>
</dbReference>